<accession>A0ABP6ZLH7</accession>
<evidence type="ECO:0000313" key="1">
    <source>
        <dbReference type="EMBL" id="GAA3610851.1"/>
    </source>
</evidence>
<sequence>MDRGLPEQIADLLSEIDSAPSGPAERVLIDAAIALADEYELDELGYAARLRLLASANRTGDTDAQLSAFAWCVGRHQADPQRFPLRVGEFDLLWFHKHVVGALMGSPLFSRADVNFAIEAMESAYRLAGVGLSALWQARFQAATGQGRLERAGELLADLRRTPRDAYSHCAACSRAEEAEFHYACGHDEAGLRLADEILTRDLVCASEPAGTLAGALLPMLRSGRLNDARRAHLRGYREARSNPDNLRMIAQHLRFCAVTGNEARGLEILEQHLRWLTHDGLNARGHLDVLSASGVLLAAAVRAGAGDQIVRTASAIGLVRLLGERETGWTVRDLTVTVRDRAARLAAQFDARNGNDFQTRLLARDLDLLNTYYDVPLATRSAPRVSAGAPVGGETELRTRAAHLKSEAERLASDEPVLALACAGEALEISLALGDRDQSVTTARLAALTATTLGENDAAVEYCRAAVREAAAGELPGESAFRLELGAALCRAGEADEGTVEIEEALALLRAAGAPAGELAEAYFLLGQALGAQSDGDGARDSYRDAVALASTAGDWAATTRYGLALGELLFARRDQDSLNVLAGVVESARQTRGNPLTLVRAEHLLGQALAQIAGVEQAEMVLREALREASDPFATLDPAVVHEHAEILDSLARTVGDAGPERVDEAVGLAREAASAFIAVQAAGQAGRSLLLAAHLLDGAARAAQALPLLLEAEPLLDDRPQLLLECLISLVSVYERLERPAAARAAAARVGRVRQDHFGDLQFIDDLG</sequence>
<dbReference type="InterPro" id="IPR011990">
    <property type="entry name" value="TPR-like_helical_dom_sf"/>
</dbReference>
<name>A0ABP6ZLH7_9ACTN</name>
<protein>
    <recommendedName>
        <fullName evidence="3">Tetratricopeptide repeat protein</fullName>
    </recommendedName>
</protein>
<organism evidence="1 2">
    <name type="scientific">Kineosporia mesophila</name>
    <dbReference type="NCBI Taxonomy" id="566012"/>
    <lineage>
        <taxon>Bacteria</taxon>
        <taxon>Bacillati</taxon>
        <taxon>Actinomycetota</taxon>
        <taxon>Actinomycetes</taxon>
        <taxon>Kineosporiales</taxon>
        <taxon>Kineosporiaceae</taxon>
        <taxon>Kineosporia</taxon>
    </lineage>
</organism>
<dbReference type="Gene3D" id="1.25.40.10">
    <property type="entry name" value="Tetratricopeptide repeat domain"/>
    <property type="match status" value="1"/>
</dbReference>
<dbReference type="RefSeq" id="WP_231482264.1">
    <property type="nucleotide sequence ID" value="NZ_BAAAZO010000004.1"/>
</dbReference>
<keyword evidence="2" id="KW-1185">Reference proteome</keyword>
<evidence type="ECO:0000313" key="2">
    <source>
        <dbReference type="Proteomes" id="UP001501074"/>
    </source>
</evidence>
<reference evidence="2" key="1">
    <citation type="journal article" date="2019" name="Int. J. Syst. Evol. Microbiol.">
        <title>The Global Catalogue of Microorganisms (GCM) 10K type strain sequencing project: providing services to taxonomists for standard genome sequencing and annotation.</title>
        <authorList>
            <consortium name="The Broad Institute Genomics Platform"/>
            <consortium name="The Broad Institute Genome Sequencing Center for Infectious Disease"/>
            <person name="Wu L."/>
            <person name="Ma J."/>
        </authorList>
    </citation>
    <scope>NUCLEOTIDE SEQUENCE [LARGE SCALE GENOMIC DNA]</scope>
    <source>
        <strain evidence="2">JCM 16902</strain>
    </source>
</reference>
<dbReference type="Proteomes" id="UP001501074">
    <property type="component" value="Unassembled WGS sequence"/>
</dbReference>
<dbReference type="SUPFAM" id="SSF48452">
    <property type="entry name" value="TPR-like"/>
    <property type="match status" value="1"/>
</dbReference>
<gene>
    <name evidence="1" type="ORF">GCM10022223_28680</name>
</gene>
<evidence type="ECO:0008006" key="3">
    <source>
        <dbReference type="Google" id="ProtNLM"/>
    </source>
</evidence>
<dbReference type="EMBL" id="BAAAZO010000004">
    <property type="protein sequence ID" value="GAA3610851.1"/>
    <property type="molecule type" value="Genomic_DNA"/>
</dbReference>
<proteinExistence type="predicted"/>
<comment type="caution">
    <text evidence="1">The sequence shown here is derived from an EMBL/GenBank/DDBJ whole genome shotgun (WGS) entry which is preliminary data.</text>
</comment>